<keyword evidence="2" id="KW-1185">Reference proteome</keyword>
<name>A0ABW7C8Q0_9CYAN</name>
<dbReference type="SUPFAM" id="SSF53448">
    <property type="entry name" value="Nucleotide-diphospho-sugar transferases"/>
    <property type="match status" value="1"/>
</dbReference>
<evidence type="ECO:0000313" key="1">
    <source>
        <dbReference type="EMBL" id="MFG3817238.1"/>
    </source>
</evidence>
<organism evidence="1 2">
    <name type="scientific">Limnothrix redekei LRLZ20PSL1</name>
    <dbReference type="NCBI Taxonomy" id="3112953"/>
    <lineage>
        <taxon>Bacteria</taxon>
        <taxon>Bacillati</taxon>
        <taxon>Cyanobacteriota</taxon>
        <taxon>Cyanophyceae</taxon>
        <taxon>Pseudanabaenales</taxon>
        <taxon>Pseudanabaenaceae</taxon>
        <taxon>Limnothrix</taxon>
    </lineage>
</organism>
<sequence length="845" mass="94644">MVVVREHSRTELDVVRDEKSQLGTPIALLIFNRPQLTARVLDILRQVRPTKLLVVADGPRSDRPGEAALCQQTRDVIEQVDWPCEILRHYADQNLGCRRRVASGLDWVFSQVEQAIVLEDDCLPDRSFFQFCEAMLDRYRDDDRVMAISGDNFQGDRPVTEDSYYFSRYPHIWGWATWRRAWQHYDLAMADWPALRDRGWLFKLLRDQASAQYWTNIFQGSYEGFDTWDYAWVFACWRRGGLTILPARNLVSNAGFGEQATHTKGDSPLANLPAEALPFPLRHPSRVVHCVAADDFSESRLFSGSSMLSESLEQRQWVDRAASLRQMLLQQPTLAGAYSALGEALDGLADRSAGDRARQIDQQLQQHYRDYIAPGLQPVFPDAHFPNLTLGDRTPITWPYLRKEVPHNWYVDRRSPTVGFLSRDEAHLLYNMALAFQGKPALEIGCWMGWSACHLALAGVQLDVVDPLLSDPGVHQTVSDSLTSAGVRDRVNLVPGYSPQAVQELAAQRQQPWSLIFIDGNHERPGPLEDAMVCAQLVAPDAAIVFHDLASPDVAEGLEYLRQQGWNTMVYQTMQIMGVAWRGQVQPVRHLPDPSVRWELPAHLQSFMVSGISDGAIADGGLTEFQQWLPVVQPYTFLSEARLLSLYRLTKDICLADLPGNIVECGTCKGGAAALIAATIARYSRRPRKVYAFDTFEGMPDPTEVDRANGVPANDTGFGAGTLGAPIEQNLNVVCRALGVELIVVPVKGLFNQTLPVTRGQIGDIALLHADGDWYESTIDIFHHLYGQVVAGGAIQIDDYGHWEGCRKAIDDLQTQWQVQFGLQPIDYTGVWFRKDPAATPRAGL</sequence>
<dbReference type="SUPFAM" id="SSF53335">
    <property type="entry name" value="S-adenosyl-L-methionine-dependent methyltransferases"/>
    <property type="match status" value="1"/>
</dbReference>
<dbReference type="EMBL" id="JAZAQF010000030">
    <property type="protein sequence ID" value="MFG3817238.1"/>
    <property type="molecule type" value="Genomic_DNA"/>
</dbReference>
<proteinExistence type="predicted"/>
<dbReference type="Pfam" id="PF13578">
    <property type="entry name" value="Methyltransf_24"/>
    <property type="match status" value="1"/>
</dbReference>
<protein>
    <submittedName>
        <fullName evidence="1">TylF/MycF/NovP-related O-methyltransferase</fullName>
        <ecNumber evidence="1">2.1.1.-</ecNumber>
    </submittedName>
</protein>
<keyword evidence="1" id="KW-0808">Transferase</keyword>
<evidence type="ECO:0000313" key="2">
    <source>
        <dbReference type="Proteomes" id="UP001604335"/>
    </source>
</evidence>
<dbReference type="RefSeq" id="WP_393011427.1">
    <property type="nucleotide sequence ID" value="NZ_JAZAQF010000030.1"/>
</dbReference>
<dbReference type="PANTHER" id="PTHR40036:SF1">
    <property type="entry name" value="MACROCIN O-METHYLTRANSFERASE"/>
    <property type="match status" value="1"/>
</dbReference>
<dbReference type="InterPro" id="IPR029063">
    <property type="entry name" value="SAM-dependent_MTases_sf"/>
</dbReference>
<dbReference type="EC" id="2.1.1.-" evidence="1"/>
<dbReference type="GO" id="GO:0032259">
    <property type="term" value="P:methylation"/>
    <property type="evidence" value="ECO:0007669"/>
    <property type="project" value="UniProtKB-KW"/>
</dbReference>
<dbReference type="InterPro" id="IPR029044">
    <property type="entry name" value="Nucleotide-diphossugar_trans"/>
</dbReference>
<dbReference type="Proteomes" id="UP001604335">
    <property type="component" value="Unassembled WGS sequence"/>
</dbReference>
<dbReference type="GO" id="GO:0008168">
    <property type="term" value="F:methyltransferase activity"/>
    <property type="evidence" value="ECO:0007669"/>
    <property type="project" value="UniProtKB-KW"/>
</dbReference>
<accession>A0ABW7C8Q0</accession>
<dbReference type="Pfam" id="PF05711">
    <property type="entry name" value="TylF"/>
    <property type="match status" value="1"/>
</dbReference>
<dbReference type="PANTHER" id="PTHR40036">
    <property type="entry name" value="MACROCIN O-METHYLTRANSFERASE"/>
    <property type="match status" value="1"/>
</dbReference>
<reference evidence="2" key="1">
    <citation type="journal article" date="2024" name="Algal Res.">
        <title>Biochemical, toxicological and genomic investigation of a high-biomass producing Limnothrix strain isolated from Italian shallow drinking water reservoir.</title>
        <authorList>
            <person name="Simonazzi M."/>
            <person name="Shishido T.K."/>
            <person name="Delbaje E."/>
            <person name="Wahlsten M."/>
            <person name="Fewer D.P."/>
            <person name="Sivonen K."/>
            <person name="Pezzolesi L."/>
            <person name="Pistocchi R."/>
        </authorList>
    </citation>
    <scope>NUCLEOTIDE SEQUENCE [LARGE SCALE GENOMIC DNA]</scope>
    <source>
        <strain evidence="2">LRLZ20PSL1</strain>
    </source>
</reference>
<keyword evidence="1" id="KW-0489">Methyltransferase</keyword>
<dbReference type="InterPro" id="IPR008884">
    <property type="entry name" value="TylF_MeTrfase"/>
</dbReference>
<gene>
    <name evidence="1" type="ORF">VPK24_06275</name>
</gene>
<comment type="caution">
    <text evidence="1">The sequence shown here is derived from an EMBL/GenBank/DDBJ whole genome shotgun (WGS) entry which is preliminary data.</text>
</comment>
<dbReference type="Gene3D" id="3.40.50.150">
    <property type="entry name" value="Vaccinia Virus protein VP39"/>
    <property type="match status" value="2"/>
</dbReference>
<dbReference type="Gene3D" id="3.90.550.10">
    <property type="entry name" value="Spore Coat Polysaccharide Biosynthesis Protein SpsA, Chain A"/>
    <property type="match status" value="1"/>
</dbReference>